<keyword evidence="1" id="KW-0175">Coiled coil</keyword>
<dbReference type="AlphaFoldDB" id="A0A6A4VL95"/>
<comment type="caution">
    <text evidence="2">The sequence shown here is derived from an EMBL/GenBank/DDBJ whole genome shotgun (WGS) entry which is preliminary data.</text>
</comment>
<keyword evidence="3" id="KW-1185">Reference proteome</keyword>
<protein>
    <submittedName>
        <fullName evidence="2">Uncharacterized protein</fullName>
    </submittedName>
</protein>
<feature type="coiled-coil region" evidence="1">
    <location>
        <begin position="19"/>
        <end position="53"/>
    </location>
</feature>
<proteinExistence type="predicted"/>
<evidence type="ECO:0000313" key="3">
    <source>
        <dbReference type="Proteomes" id="UP000440578"/>
    </source>
</evidence>
<evidence type="ECO:0000256" key="1">
    <source>
        <dbReference type="SAM" id="Coils"/>
    </source>
</evidence>
<dbReference type="EMBL" id="VIIS01001628">
    <property type="protein sequence ID" value="KAF0295296.1"/>
    <property type="molecule type" value="Genomic_DNA"/>
</dbReference>
<evidence type="ECO:0000313" key="2">
    <source>
        <dbReference type="EMBL" id="KAF0295296.1"/>
    </source>
</evidence>
<gene>
    <name evidence="2" type="ORF">FJT64_007157</name>
</gene>
<reference evidence="2 3" key="1">
    <citation type="submission" date="2019-07" db="EMBL/GenBank/DDBJ databases">
        <title>Draft genome assembly of a fouling barnacle, Amphibalanus amphitrite (Darwin, 1854): The first reference genome for Thecostraca.</title>
        <authorList>
            <person name="Kim W."/>
        </authorList>
    </citation>
    <scope>NUCLEOTIDE SEQUENCE [LARGE SCALE GENOMIC DNA]</scope>
    <source>
        <strain evidence="2">SNU_AA5</strain>
        <tissue evidence="2">Soma without cirri and trophi</tissue>
    </source>
</reference>
<sequence length="170" mass="19598">MSTISREFHEFGKGIASRLAVMEGRIRDLERHVEEKDNEIEDLTSELRDTRDETEVEDINGLVIGVIRARLRGLDISEEDVDRAHRLPGQNNRIIVRFVRSGPNSVRDQLMSRRMELKHHNDLFVNESLTQKNVLYRSLLDANKARRSTQFSQGGDMYISKPKNLALARA</sequence>
<dbReference type="Gene3D" id="1.20.5.490">
    <property type="entry name" value="Single helix bin"/>
    <property type="match status" value="1"/>
</dbReference>
<organism evidence="2 3">
    <name type="scientific">Amphibalanus amphitrite</name>
    <name type="common">Striped barnacle</name>
    <name type="synonym">Balanus amphitrite</name>
    <dbReference type="NCBI Taxonomy" id="1232801"/>
    <lineage>
        <taxon>Eukaryota</taxon>
        <taxon>Metazoa</taxon>
        <taxon>Ecdysozoa</taxon>
        <taxon>Arthropoda</taxon>
        <taxon>Crustacea</taxon>
        <taxon>Multicrustacea</taxon>
        <taxon>Cirripedia</taxon>
        <taxon>Thoracica</taxon>
        <taxon>Thoracicalcarea</taxon>
        <taxon>Balanomorpha</taxon>
        <taxon>Balanoidea</taxon>
        <taxon>Balanidae</taxon>
        <taxon>Amphibalaninae</taxon>
        <taxon>Amphibalanus</taxon>
    </lineage>
</organism>
<name>A0A6A4VL95_AMPAM</name>
<accession>A0A6A4VL95</accession>
<dbReference type="Proteomes" id="UP000440578">
    <property type="component" value="Unassembled WGS sequence"/>
</dbReference>